<feature type="transmembrane region" description="Helical" evidence="1">
    <location>
        <begin position="336"/>
        <end position="356"/>
    </location>
</feature>
<feature type="transmembrane region" description="Helical" evidence="1">
    <location>
        <begin position="12"/>
        <end position="30"/>
    </location>
</feature>
<dbReference type="PRINTS" id="PR00702">
    <property type="entry name" value="ACRIFLAVINRP"/>
</dbReference>
<dbReference type="AlphaFoldDB" id="A0AA96JSW6"/>
<gene>
    <name evidence="2" type="ORF">PP769_01845</name>
</gene>
<keyword evidence="1" id="KW-0472">Membrane</keyword>
<feature type="transmembrane region" description="Helical" evidence="1">
    <location>
        <begin position="466"/>
        <end position="490"/>
    </location>
</feature>
<feature type="transmembrane region" description="Helical" evidence="1">
    <location>
        <begin position="943"/>
        <end position="964"/>
    </location>
</feature>
<dbReference type="Gene3D" id="3.30.2090.10">
    <property type="entry name" value="Multidrug efflux transporter AcrB TolC docking domain, DN and DC subdomains"/>
    <property type="match status" value="2"/>
</dbReference>
<evidence type="ECO:0000313" key="2">
    <source>
        <dbReference type="EMBL" id="WNM58530.1"/>
    </source>
</evidence>
<dbReference type="PANTHER" id="PTHR32063">
    <property type="match status" value="1"/>
</dbReference>
<organism evidence="2 3">
    <name type="scientific">Candidatus Nitrospira allomarina</name>
    <dbReference type="NCBI Taxonomy" id="3020900"/>
    <lineage>
        <taxon>Bacteria</taxon>
        <taxon>Pseudomonadati</taxon>
        <taxon>Nitrospirota</taxon>
        <taxon>Nitrospiria</taxon>
        <taxon>Nitrospirales</taxon>
        <taxon>Nitrospiraceae</taxon>
        <taxon>Nitrospira</taxon>
    </lineage>
</organism>
<feature type="transmembrane region" description="Helical" evidence="1">
    <location>
        <begin position="1037"/>
        <end position="1060"/>
    </location>
</feature>
<dbReference type="SUPFAM" id="SSF82693">
    <property type="entry name" value="Multidrug efflux transporter AcrB pore domain, PN1, PN2, PC1 and PC2 subdomains"/>
    <property type="match status" value="2"/>
</dbReference>
<dbReference type="RefSeq" id="WP_312644500.1">
    <property type="nucleotide sequence ID" value="NZ_CP116967.1"/>
</dbReference>
<dbReference type="SUPFAM" id="SSF82866">
    <property type="entry name" value="Multidrug efflux transporter AcrB transmembrane domain"/>
    <property type="match status" value="2"/>
</dbReference>
<feature type="transmembrane region" description="Helical" evidence="1">
    <location>
        <begin position="912"/>
        <end position="937"/>
    </location>
</feature>
<name>A0AA96JSW6_9BACT</name>
<feature type="transmembrane region" description="Helical" evidence="1">
    <location>
        <begin position="434"/>
        <end position="454"/>
    </location>
</feature>
<dbReference type="InterPro" id="IPR027463">
    <property type="entry name" value="AcrB_DN_DC_subdom"/>
</dbReference>
<dbReference type="Pfam" id="PF00873">
    <property type="entry name" value="ACR_tran"/>
    <property type="match status" value="1"/>
</dbReference>
<feature type="transmembrane region" description="Helical" evidence="1">
    <location>
        <begin position="888"/>
        <end position="905"/>
    </location>
</feature>
<feature type="transmembrane region" description="Helical" evidence="1">
    <location>
        <begin position="544"/>
        <end position="566"/>
    </location>
</feature>
<dbReference type="Gene3D" id="3.30.70.1440">
    <property type="entry name" value="Multidrug efflux transporter AcrB pore domain"/>
    <property type="match status" value="1"/>
</dbReference>
<reference evidence="2 3" key="1">
    <citation type="submission" date="2023-01" db="EMBL/GenBank/DDBJ databases">
        <title>Cultivation and genomic characterization of new, ubiquitous marine nitrite-oxidizing bacteria from the Nitrospirales.</title>
        <authorList>
            <person name="Mueller A.J."/>
            <person name="Daebeler A."/>
            <person name="Herbold C.W."/>
            <person name="Kirkegaard R.H."/>
            <person name="Daims H."/>
        </authorList>
    </citation>
    <scope>NUCLEOTIDE SEQUENCE [LARGE SCALE GENOMIC DNA]</scope>
    <source>
        <strain evidence="2 3">VA</strain>
    </source>
</reference>
<dbReference type="Gene3D" id="1.20.1640.10">
    <property type="entry name" value="Multidrug efflux transporter AcrB transmembrane domain"/>
    <property type="match status" value="2"/>
</dbReference>
<evidence type="ECO:0000256" key="1">
    <source>
        <dbReference type="SAM" id="Phobius"/>
    </source>
</evidence>
<keyword evidence="1" id="KW-1133">Transmembrane helix</keyword>
<feature type="transmembrane region" description="Helical" evidence="1">
    <location>
        <begin position="363"/>
        <end position="383"/>
    </location>
</feature>
<accession>A0AA96JSW6</accession>
<dbReference type="InterPro" id="IPR001036">
    <property type="entry name" value="Acrflvin-R"/>
</dbReference>
<keyword evidence="3" id="KW-1185">Reference proteome</keyword>
<dbReference type="Proteomes" id="UP001302719">
    <property type="component" value="Chromosome"/>
</dbReference>
<evidence type="ECO:0000313" key="3">
    <source>
        <dbReference type="Proteomes" id="UP001302719"/>
    </source>
</evidence>
<proteinExistence type="predicted"/>
<dbReference type="Gene3D" id="3.30.70.1430">
    <property type="entry name" value="Multidrug efflux transporter AcrB pore domain"/>
    <property type="match status" value="2"/>
</dbReference>
<feature type="transmembrane region" description="Helical" evidence="1">
    <location>
        <begin position="1005"/>
        <end position="1025"/>
    </location>
</feature>
<keyword evidence="1" id="KW-0812">Transmembrane</keyword>
<dbReference type="Gene3D" id="3.30.70.1320">
    <property type="entry name" value="Multidrug efflux transporter AcrB pore domain like"/>
    <property type="match status" value="1"/>
</dbReference>
<dbReference type="SUPFAM" id="SSF82714">
    <property type="entry name" value="Multidrug efflux transporter AcrB TolC docking domain, DN and DC subdomains"/>
    <property type="match status" value="2"/>
</dbReference>
<sequence length="1083" mass="117737">MNLVHSAIRYPVSTAVGVLLVVLFGIVALVKLPVQLAPDVEKHEVTVDTVWPGGSPHEVEREIIDEQEEQLKGVEGLEKMFSESSYGQGKIILRFPTGTNTDTALLQVSNRLNQVKEYPLEADEPVISSADTRGAAMAWFILDTLEGNPVNIETMRDFAEDIIKARFERVQGVAASNVYGGRERELRVTVDPAKLASRALTIMDLAQALDQENRDYSAGDFDEGKRSYVVRTVGEYLSPQDVENVIIARRDGASVYVRDVATANIDYKDPTVVVRQKGHPAIAINAIRQTGANVLEAMDGLREAASELNEEILNARGFQLFQVYDETTYINRSLTLVQQNLIVGSILAISILYVFLRTGSSTLVVGLAIPISMMGTFIMLWALGRNFNVISLAGMTFAAGMLVDNSIVVLENIYRHRELGKSLFQAAYDGTVEVWGAVLASTLTTIAVFVPIVFMEEQSGQLFRDIAIAISAGVGLSLVVSMTVIPSLSARVLTTVKKSKGEQAPDTWTSAGFVEDGSTAGRHSWLDRIKEALGSLVYGLSGSVFWRSVTILGFTSLAILGSWALLPKAEYLPQGNRNLVIGILLPPPGYNTHEFVKMGQPIESTLSPYWDAKPGSLEEAALDGPSIANFFYVARGRSVFMGGRVNDPSRVKELIPLFRRATADLPGVIGIITQRGLFERGLGEGRNIDIEITGPELDTLVQLGVQVFGQVKGVLPEAQVRPIPSLDLGSPEVRVTVKRDRAADVQMTNQELGFTIDALVDGAKASDYQFEGDEVDLTIRGIDKYANQTQSLTSIPIYTKGGQLTTVGNIADISLVAGPEQINHIERERSIVIQVIPPVEMALEEAMDVIRTQILGPLKESGTLGRLYNVRLSGTADDLTETYDALKWNFLLAFTITYLLMAALFESFLYPLVIIFTVPFAAAGGFLGLSLVNNFIAYQPLDVLTMLGFVILIGVVVNNAILVVHQALNFMRGPEEGDSFGGESGQGLPLREAIRESVKIRVRPIMMTTLTTLFGLFPLVVSSGAGSELYRGIGSVVLGGLLVSTVFTLIVIPALFTLVVDTQRKWAEARNPHLAEQPSGGAL</sequence>
<dbReference type="GO" id="GO:0042910">
    <property type="term" value="F:xenobiotic transmembrane transporter activity"/>
    <property type="evidence" value="ECO:0007669"/>
    <property type="project" value="TreeGrafter"/>
</dbReference>
<protein>
    <submittedName>
        <fullName evidence="2">Efflux RND transporter permease subunit</fullName>
    </submittedName>
</protein>
<dbReference type="PANTHER" id="PTHR32063:SF0">
    <property type="entry name" value="SWARMING MOTILITY PROTEIN SWRC"/>
    <property type="match status" value="1"/>
</dbReference>
<dbReference type="KEGG" id="nall:PP769_01845"/>
<dbReference type="GO" id="GO:0005886">
    <property type="term" value="C:plasma membrane"/>
    <property type="evidence" value="ECO:0007669"/>
    <property type="project" value="TreeGrafter"/>
</dbReference>
<dbReference type="EMBL" id="CP116967">
    <property type="protein sequence ID" value="WNM58530.1"/>
    <property type="molecule type" value="Genomic_DNA"/>
</dbReference>